<dbReference type="AlphaFoldDB" id="A0A2K8UIZ6"/>
<geneLocation type="plasmid" evidence="2">
    <name>pts485</name>
</geneLocation>
<evidence type="ECO:0000313" key="2">
    <source>
        <dbReference type="Proteomes" id="UP000232638"/>
    </source>
</evidence>
<dbReference type="InterPro" id="IPR005368">
    <property type="entry name" value="UPF0175"/>
</dbReference>
<dbReference type="EMBL" id="CP020372">
    <property type="protein sequence ID" value="AUB85510.1"/>
    <property type="molecule type" value="Genomic_DNA"/>
</dbReference>
<organism evidence="1 2">
    <name type="scientific">Candidatus Thiodictyon syntrophicum</name>
    <dbReference type="NCBI Taxonomy" id="1166950"/>
    <lineage>
        <taxon>Bacteria</taxon>
        <taxon>Pseudomonadati</taxon>
        <taxon>Pseudomonadota</taxon>
        <taxon>Gammaproteobacteria</taxon>
        <taxon>Chromatiales</taxon>
        <taxon>Chromatiaceae</taxon>
        <taxon>Thiodictyon</taxon>
    </lineage>
</organism>
<dbReference type="KEGG" id="tsy:THSYN_31855"/>
<dbReference type="RefSeq" id="WP_100923132.1">
    <property type="nucleotide sequence ID" value="NZ_CP020372.1"/>
</dbReference>
<dbReference type="Pfam" id="PF03683">
    <property type="entry name" value="UPF0175"/>
    <property type="match status" value="1"/>
</dbReference>
<gene>
    <name evidence="1" type="ORF">THSYN_31855</name>
</gene>
<dbReference type="Proteomes" id="UP000232638">
    <property type="component" value="Plasmid pTs485"/>
</dbReference>
<name>A0A2K8UIZ6_9GAMM</name>
<sequence length="89" mass="9890">MASAQIEIPEDVLDSARLTPAEAKRELAVALYAQRRLSAGKARAWAGLSLWEFRQLSASRGIPVDFDEAELAEDLKAIDQWERSHGIEP</sequence>
<keyword evidence="2" id="KW-1185">Reference proteome</keyword>
<reference evidence="1 2" key="1">
    <citation type="submission" date="2017-03" db="EMBL/GenBank/DDBJ databases">
        <title>Complete genome sequence of Candidatus 'Thiodictyon syntrophicum' sp. nov. strain Cad16T, a photolithoautotroph purple sulfur bacterium isolated from an alpine meromictic lake.</title>
        <authorList>
            <person name="Luedin S.M."/>
            <person name="Pothier J.F."/>
            <person name="Danza F."/>
            <person name="Storelli N."/>
            <person name="Wittwer M."/>
            <person name="Tonolla M."/>
        </authorList>
    </citation>
    <scope>NUCLEOTIDE SEQUENCE [LARGE SCALE GENOMIC DNA]</scope>
    <source>
        <strain evidence="1 2">Cad16T</strain>
        <plasmid evidence="2">Plasmid pts485</plasmid>
    </source>
</reference>
<evidence type="ECO:0000313" key="1">
    <source>
        <dbReference type="EMBL" id="AUB85510.1"/>
    </source>
</evidence>
<accession>A0A2K8UIZ6</accession>
<protein>
    <submittedName>
        <fullName evidence="1">Uncharacterized protein</fullName>
    </submittedName>
</protein>
<proteinExistence type="predicted"/>
<dbReference type="OrthoDB" id="5772658at2"/>
<keyword evidence="1" id="KW-0614">Plasmid</keyword>